<sequence length="334" mass="37747">MSRDHYRLEDFIGDPSFRAWVNREPGAEENDWKAWLAAHPEKEALVQAAAEMIGGVTLAQPVITQGEEDAAWQRLQQKLAPPRRRVIMPHRRLYQVAAALLVLLAVGGVAWYGVFRPAPVVYATHYGEVRDVRLPDGTHVSLNGNSELTVDERAWAQGVRSVALEGEAFFEVTKQQRAGVPVKFVVHTPQVAVEVLGTEFDVRQRAERTRVVLESGQVRLTLKKDLETTTPLLMAPGDLVEYNGRQAPQQRVVQARRFRAWKEHMLVFENTPLAEVVEILEQDYGLDVTVSNPELLHKTLTGTAPTQEVDQLLTSLARIFDIQWRRQGNHVYLE</sequence>
<dbReference type="InterPro" id="IPR032508">
    <property type="entry name" value="FecR_C"/>
</dbReference>
<gene>
    <name evidence="4" type="ORF">SAMN05421823_101624</name>
</gene>
<dbReference type="PIRSF" id="PIRSF018266">
    <property type="entry name" value="FecR"/>
    <property type="match status" value="1"/>
</dbReference>
<feature type="domain" description="FecR protein" evidence="2">
    <location>
        <begin position="122"/>
        <end position="219"/>
    </location>
</feature>
<dbReference type="EMBL" id="FNFO01000001">
    <property type="protein sequence ID" value="SDK00145.1"/>
    <property type="molecule type" value="Genomic_DNA"/>
</dbReference>
<evidence type="ECO:0000256" key="1">
    <source>
        <dbReference type="SAM" id="Phobius"/>
    </source>
</evidence>
<keyword evidence="1" id="KW-0812">Transmembrane</keyword>
<protein>
    <submittedName>
        <fullName evidence="4">Ferric-dicitrate binding protein FerR, regulates iron transport through sigma-19</fullName>
    </submittedName>
</protein>
<dbReference type="Proteomes" id="UP000198510">
    <property type="component" value="Unassembled WGS sequence"/>
</dbReference>
<dbReference type="InterPro" id="IPR012373">
    <property type="entry name" value="Ferrdict_sens_TM"/>
</dbReference>
<dbReference type="Gene3D" id="3.55.50.30">
    <property type="match status" value="1"/>
</dbReference>
<dbReference type="Pfam" id="PF04773">
    <property type="entry name" value="FecR"/>
    <property type="match status" value="1"/>
</dbReference>
<dbReference type="Gene3D" id="2.60.120.1440">
    <property type="match status" value="1"/>
</dbReference>
<dbReference type="OrthoDB" id="645173at2"/>
<feature type="transmembrane region" description="Helical" evidence="1">
    <location>
        <begin position="93"/>
        <end position="114"/>
    </location>
</feature>
<organism evidence="4 5">
    <name type="scientific">Catalinimonas alkaloidigena</name>
    <dbReference type="NCBI Taxonomy" id="1075417"/>
    <lineage>
        <taxon>Bacteria</taxon>
        <taxon>Pseudomonadati</taxon>
        <taxon>Bacteroidota</taxon>
        <taxon>Cytophagia</taxon>
        <taxon>Cytophagales</taxon>
        <taxon>Catalimonadaceae</taxon>
        <taxon>Catalinimonas</taxon>
    </lineage>
</organism>
<dbReference type="Pfam" id="PF16344">
    <property type="entry name" value="FecR_C"/>
    <property type="match status" value="1"/>
</dbReference>
<evidence type="ECO:0000259" key="2">
    <source>
        <dbReference type="Pfam" id="PF04773"/>
    </source>
</evidence>
<keyword evidence="1" id="KW-1133">Transmembrane helix</keyword>
<dbReference type="PANTHER" id="PTHR30273">
    <property type="entry name" value="PERIPLASMIC SIGNAL SENSOR AND SIGMA FACTOR ACTIVATOR FECR-RELATED"/>
    <property type="match status" value="1"/>
</dbReference>
<reference evidence="4 5" key="1">
    <citation type="submission" date="2016-10" db="EMBL/GenBank/DDBJ databases">
        <authorList>
            <person name="de Groot N.N."/>
        </authorList>
    </citation>
    <scope>NUCLEOTIDE SEQUENCE [LARGE SCALE GENOMIC DNA]</scope>
    <source>
        <strain evidence="4 5">DSM 25186</strain>
    </source>
</reference>
<evidence type="ECO:0000313" key="4">
    <source>
        <dbReference type="EMBL" id="SDK00145.1"/>
    </source>
</evidence>
<dbReference type="PANTHER" id="PTHR30273:SF2">
    <property type="entry name" value="PROTEIN FECR"/>
    <property type="match status" value="1"/>
</dbReference>
<keyword evidence="1" id="KW-0472">Membrane</keyword>
<evidence type="ECO:0000259" key="3">
    <source>
        <dbReference type="Pfam" id="PF16344"/>
    </source>
</evidence>
<dbReference type="STRING" id="1075417.SAMN05421823_101624"/>
<dbReference type="GO" id="GO:0016989">
    <property type="term" value="F:sigma factor antagonist activity"/>
    <property type="evidence" value="ECO:0007669"/>
    <property type="project" value="TreeGrafter"/>
</dbReference>
<dbReference type="AlphaFoldDB" id="A0A1G8YD42"/>
<feature type="domain" description="Protein FecR C-terminal" evidence="3">
    <location>
        <begin position="266"/>
        <end position="332"/>
    </location>
</feature>
<proteinExistence type="predicted"/>
<keyword evidence="5" id="KW-1185">Reference proteome</keyword>
<evidence type="ECO:0000313" key="5">
    <source>
        <dbReference type="Proteomes" id="UP000198510"/>
    </source>
</evidence>
<name>A0A1G8YD42_9BACT</name>
<accession>A0A1G8YD42</accession>
<dbReference type="RefSeq" id="WP_089678815.1">
    <property type="nucleotide sequence ID" value="NZ_FNFO01000001.1"/>
</dbReference>
<dbReference type="InterPro" id="IPR006860">
    <property type="entry name" value="FecR"/>
</dbReference>